<keyword evidence="1" id="KW-0808">Transferase</keyword>
<dbReference type="EMBL" id="CM045768">
    <property type="protein sequence ID" value="KAI7983575.1"/>
    <property type="molecule type" value="Genomic_DNA"/>
</dbReference>
<protein>
    <submittedName>
        <fullName evidence="1">Inactive receptor kinase</fullName>
    </submittedName>
</protein>
<sequence>MENFLLCGLPLNAYSLVIPPPSSSRTYCPAPGVPQNKAQKKKKITRGGIIVIAIGGSTVLFLVALIILLSCLKKKDSEGSGVLKGKASSGQRSKNPKDKEEFVSGVQEPERTGLFSLKAVIIILILRID</sequence>
<keyword evidence="1" id="KW-0675">Receptor</keyword>
<gene>
    <name evidence="1" type="ORF">LOK49_LG15G01059</name>
</gene>
<organism evidence="1 2">
    <name type="scientific">Camellia lanceoleosa</name>
    <dbReference type="NCBI Taxonomy" id="1840588"/>
    <lineage>
        <taxon>Eukaryota</taxon>
        <taxon>Viridiplantae</taxon>
        <taxon>Streptophyta</taxon>
        <taxon>Embryophyta</taxon>
        <taxon>Tracheophyta</taxon>
        <taxon>Spermatophyta</taxon>
        <taxon>Magnoliopsida</taxon>
        <taxon>eudicotyledons</taxon>
        <taxon>Gunneridae</taxon>
        <taxon>Pentapetalae</taxon>
        <taxon>asterids</taxon>
        <taxon>Ericales</taxon>
        <taxon>Theaceae</taxon>
        <taxon>Camellia</taxon>
    </lineage>
</organism>
<accession>A0ACC0F4X2</accession>
<reference evidence="1 2" key="1">
    <citation type="journal article" date="2022" name="Plant J.">
        <title>Chromosome-level genome of Camellia lanceoleosa provides a valuable resource for understanding genome evolution and self-incompatibility.</title>
        <authorList>
            <person name="Gong W."/>
            <person name="Xiao S."/>
            <person name="Wang L."/>
            <person name="Liao Z."/>
            <person name="Chang Y."/>
            <person name="Mo W."/>
            <person name="Hu G."/>
            <person name="Li W."/>
            <person name="Zhao G."/>
            <person name="Zhu H."/>
            <person name="Hu X."/>
            <person name="Ji K."/>
            <person name="Xiang X."/>
            <person name="Song Q."/>
            <person name="Yuan D."/>
            <person name="Jin S."/>
            <person name="Zhang L."/>
        </authorList>
    </citation>
    <scope>NUCLEOTIDE SEQUENCE [LARGE SCALE GENOMIC DNA]</scope>
    <source>
        <strain evidence="1">SQ_2022a</strain>
    </source>
</reference>
<keyword evidence="2" id="KW-1185">Reference proteome</keyword>
<evidence type="ECO:0000313" key="2">
    <source>
        <dbReference type="Proteomes" id="UP001060215"/>
    </source>
</evidence>
<keyword evidence="1" id="KW-0418">Kinase</keyword>
<dbReference type="Proteomes" id="UP001060215">
    <property type="component" value="Chromosome 11"/>
</dbReference>
<comment type="caution">
    <text evidence="1">The sequence shown here is derived from an EMBL/GenBank/DDBJ whole genome shotgun (WGS) entry which is preliminary data.</text>
</comment>
<name>A0ACC0F4X2_9ERIC</name>
<proteinExistence type="predicted"/>
<evidence type="ECO:0000313" key="1">
    <source>
        <dbReference type="EMBL" id="KAI7983575.1"/>
    </source>
</evidence>